<dbReference type="GO" id="GO:0030288">
    <property type="term" value="C:outer membrane-bounded periplasmic space"/>
    <property type="evidence" value="ECO:0007669"/>
    <property type="project" value="TreeGrafter"/>
</dbReference>
<gene>
    <name evidence="4" type="ORF">SAMN02745163_02941</name>
</gene>
<keyword evidence="2" id="KW-0732">Signal</keyword>
<evidence type="ECO:0000256" key="2">
    <source>
        <dbReference type="ARBA" id="ARBA00022729"/>
    </source>
</evidence>
<reference evidence="4 5" key="1">
    <citation type="submission" date="2016-11" db="EMBL/GenBank/DDBJ databases">
        <authorList>
            <person name="Jaros S."/>
            <person name="Januszkiewicz K."/>
            <person name="Wedrychowicz H."/>
        </authorList>
    </citation>
    <scope>NUCLEOTIDE SEQUENCE [LARGE SCALE GENOMIC DNA]</scope>
    <source>
        <strain evidence="4 5">DSM 21758</strain>
    </source>
</reference>
<name>A0A1M6NLB1_9CLOT</name>
<dbReference type="OrthoDB" id="9769193at2"/>
<dbReference type="SUPFAM" id="SSF53822">
    <property type="entry name" value="Periplasmic binding protein-like I"/>
    <property type="match status" value="1"/>
</dbReference>
<dbReference type="PANTHER" id="PTHR30036">
    <property type="entry name" value="D-XYLOSE-BINDING PERIPLASMIC PROTEIN"/>
    <property type="match status" value="1"/>
</dbReference>
<protein>
    <submittedName>
        <fullName evidence="4">Xylose-binding protein</fullName>
    </submittedName>
</protein>
<evidence type="ECO:0000313" key="4">
    <source>
        <dbReference type="EMBL" id="SHJ96487.1"/>
    </source>
</evidence>
<sequence>MYLIIPATFFVPVYYIEKDILNIENTIPFSYNENITNEYFKRKELVIGVSLPTLKENRWIIDKEIMETYAKNKGINLKIEINDFDANKQASQVENLISQGIDVLILAPVDPVAAADLIEKANKAGIKVISYEILAKNSNVDLYIAFDNSKVGELQGKFLTEKVPKGNYIVLSTDPNVGLKESAMKYIKPLIDIGNIKIVTDKTIKLSNPATTYDIVKNALINNNNKVDAILAPNDTSAGAAIEALKEYGLDGKVVVTGQNANLPAVKRILQRTQAMTVFKDNRELAKTAMDAAVKLANNQDLAINTYINNGKINVPSIILTPIVVDSKNVNDVIIKSGYYNFNEVYGS</sequence>
<dbReference type="PANTHER" id="PTHR30036:SF1">
    <property type="entry name" value="D-XYLOSE-BINDING PERIPLASMIC PROTEIN"/>
    <property type="match status" value="1"/>
</dbReference>
<keyword evidence="5" id="KW-1185">Reference proteome</keyword>
<proteinExistence type="predicted"/>
<evidence type="ECO:0000313" key="5">
    <source>
        <dbReference type="Proteomes" id="UP000184310"/>
    </source>
</evidence>
<dbReference type="RefSeq" id="WP_072989299.1">
    <property type="nucleotide sequence ID" value="NZ_FQZB01000012.1"/>
</dbReference>
<organism evidence="4 5">
    <name type="scientific">Clostridium cavendishii DSM 21758</name>
    <dbReference type="NCBI Taxonomy" id="1121302"/>
    <lineage>
        <taxon>Bacteria</taxon>
        <taxon>Bacillati</taxon>
        <taxon>Bacillota</taxon>
        <taxon>Clostridia</taxon>
        <taxon>Eubacteriales</taxon>
        <taxon>Clostridiaceae</taxon>
        <taxon>Clostridium</taxon>
    </lineage>
</organism>
<dbReference type="CDD" id="cd19992">
    <property type="entry name" value="PBP1_ABC_xylose_binding-like"/>
    <property type="match status" value="1"/>
</dbReference>
<dbReference type="AlphaFoldDB" id="A0A1M6NLB1"/>
<feature type="domain" description="Periplasmic binding protein" evidence="3">
    <location>
        <begin position="47"/>
        <end position="300"/>
    </location>
</feature>
<evidence type="ECO:0000259" key="3">
    <source>
        <dbReference type="Pfam" id="PF13407"/>
    </source>
</evidence>
<dbReference type="EMBL" id="FQZB01000012">
    <property type="protein sequence ID" value="SHJ96487.1"/>
    <property type="molecule type" value="Genomic_DNA"/>
</dbReference>
<dbReference type="GO" id="GO:0030246">
    <property type="term" value="F:carbohydrate binding"/>
    <property type="evidence" value="ECO:0007669"/>
    <property type="project" value="TreeGrafter"/>
</dbReference>
<dbReference type="InterPro" id="IPR028082">
    <property type="entry name" value="Peripla_BP_I"/>
</dbReference>
<dbReference type="InterPro" id="IPR025997">
    <property type="entry name" value="SBP_2_dom"/>
</dbReference>
<comment type="subcellular location">
    <subcellularLocation>
        <location evidence="1">Cell envelope</location>
    </subcellularLocation>
</comment>
<dbReference type="STRING" id="1121302.SAMN02745163_02941"/>
<evidence type="ECO:0000256" key="1">
    <source>
        <dbReference type="ARBA" id="ARBA00004196"/>
    </source>
</evidence>
<dbReference type="Proteomes" id="UP000184310">
    <property type="component" value="Unassembled WGS sequence"/>
</dbReference>
<accession>A0A1M6NLB1</accession>
<dbReference type="Gene3D" id="3.40.50.2300">
    <property type="match status" value="2"/>
</dbReference>
<dbReference type="InterPro" id="IPR050555">
    <property type="entry name" value="Bact_Solute-Bind_Prot2"/>
</dbReference>
<dbReference type="Pfam" id="PF13407">
    <property type="entry name" value="Peripla_BP_4"/>
    <property type="match status" value="1"/>
</dbReference>